<keyword evidence="3" id="KW-1185">Reference proteome</keyword>
<dbReference type="EMBL" id="VYKK01000027">
    <property type="protein sequence ID" value="KAA8998396.1"/>
    <property type="molecule type" value="Genomic_DNA"/>
</dbReference>
<name>A0A5J5FXS7_9BACL</name>
<feature type="transmembrane region" description="Helical" evidence="1">
    <location>
        <begin position="70"/>
        <end position="90"/>
    </location>
</feature>
<dbReference type="InterPro" id="IPR007404">
    <property type="entry name" value="YdjM-like"/>
</dbReference>
<comment type="caution">
    <text evidence="2">The sequence shown here is derived from an EMBL/GenBank/DDBJ whole genome shotgun (WGS) entry which is preliminary data.</text>
</comment>
<keyword evidence="1" id="KW-1133">Transmembrane helix</keyword>
<feature type="transmembrane region" description="Helical" evidence="1">
    <location>
        <begin position="97"/>
        <end position="116"/>
    </location>
</feature>
<organism evidence="2 3">
    <name type="scientific">Paenibacillus spiritus</name>
    <dbReference type="NCBI Taxonomy" id="2496557"/>
    <lineage>
        <taxon>Bacteria</taxon>
        <taxon>Bacillati</taxon>
        <taxon>Bacillota</taxon>
        <taxon>Bacilli</taxon>
        <taxon>Bacillales</taxon>
        <taxon>Paenibacillaceae</taxon>
        <taxon>Paenibacillus</taxon>
    </lineage>
</organism>
<dbReference type="OrthoDB" id="2662618at2"/>
<sequence length="169" mass="19160">MWSHSLIAAPLIVLVVAIPACRLLGDIRFRRVWCACILAEWIGHLLLDIMDHEVVLLYPLNSAAFRVGTITLGDPFIWVPLLAAIPAGIVMRSRRRLPVLLGVCGILFYMALRITAMERILHLAGEDMPQEETAHVTVEPNTHNEYKLWSRDWLEYRFSILSAHHLMGG</sequence>
<accession>A0A5J5FXS7</accession>
<feature type="transmembrane region" description="Helical" evidence="1">
    <location>
        <begin position="6"/>
        <end position="25"/>
    </location>
</feature>
<evidence type="ECO:0000313" key="3">
    <source>
        <dbReference type="Proteomes" id="UP000367750"/>
    </source>
</evidence>
<feature type="transmembrane region" description="Helical" evidence="1">
    <location>
        <begin position="32"/>
        <end position="50"/>
    </location>
</feature>
<gene>
    <name evidence="2" type="ORF">F4V43_16750</name>
</gene>
<dbReference type="Pfam" id="PF04307">
    <property type="entry name" value="YdjM"/>
    <property type="match status" value="1"/>
</dbReference>
<proteinExistence type="predicted"/>
<dbReference type="Proteomes" id="UP000367750">
    <property type="component" value="Unassembled WGS sequence"/>
</dbReference>
<reference evidence="2 3" key="1">
    <citation type="submission" date="2019-09" db="EMBL/GenBank/DDBJ databases">
        <title>Bacillus ochoae sp. nov., Paenibacillus whitsoniae sp. nov., Paenibacillus spiritus sp. nov. Isolated from the Mars Exploration Rover during spacecraft assembly.</title>
        <authorList>
            <person name="Seuylemezian A."/>
            <person name="Vaishampayan P."/>
        </authorList>
    </citation>
    <scope>NUCLEOTIDE SEQUENCE [LARGE SCALE GENOMIC DNA]</scope>
    <source>
        <strain evidence="2 3">MER_111</strain>
    </source>
</reference>
<protein>
    <recommendedName>
        <fullName evidence="4">Metal-dependent hydrolase</fullName>
    </recommendedName>
</protein>
<evidence type="ECO:0000313" key="2">
    <source>
        <dbReference type="EMBL" id="KAA8998396.1"/>
    </source>
</evidence>
<evidence type="ECO:0000256" key="1">
    <source>
        <dbReference type="SAM" id="Phobius"/>
    </source>
</evidence>
<dbReference type="AlphaFoldDB" id="A0A5J5FXS7"/>
<keyword evidence="1" id="KW-0812">Transmembrane</keyword>
<keyword evidence="1" id="KW-0472">Membrane</keyword>
<evidence type="ECO:0008006" key="4">
    <source>
        <dbReference type="Google" id="ProtNLM"/>
    </source>
</evidence>